<dbReference type="Pfam" id="PF11927">
    <property type="entry name" value="HODM_asu-like"/>
    <property type="match status" value="1"/>
</dbReference>
<keyword evidence="2" id="KW-0812">Transmembrane</keyword>
<comment type="caution">
    <text evidence="3">The sequence shown here is derived from an EMBL/GenBank/DDBJ whole genome shotgun (WGS) entry which is preliminary data.</text>
</comment>
<organism evidence="3 4">
    <name type="scientific">Helicocarpus griseus UAMH5409</name>
    <dbReference type="NCBI Taxonomy" id="1447875"/>
    <lineage>
        <taxon>Eukaryota</taxon>
        <taxon>Fungi</taxon>
        <taxon>Dikarya</taxon>
        <taxon>Ascomycota</taxon>
        <taxon>Pezizomycotina</taxon>
        <taxon>Eurotiomycetes</taxon>
        <taxon>Eurotiomycetidae</taxon>
        <taxon>Onygenales</taxon>
        <taxon>Ajellomycetaceae</taxon>
        <taxon>Helicocarpus</taxon>
    </lineage>
</organism>
<dbReference type="OrthoDB" id="5043642at2759"/>
<dbReference type="AlphaFoldDB" id="A0A2B7YBS7"/>
<evidence type="ECO:0000256" key="2">
    <source>
        <dbReference type="SAM" id="Phobius"/>
    </source>
</evidence>
<keyword evidence="4" id="KW-1185">Reference proteome</keyword>
<sequence>MDSEVLYNAIPYRDQMVQAADMVRYYFSFMNSMTKMALFALVMMIVQRYKSNKAAEIARQKEFEAMLSTSDYPPVEPLKNFNWEKTEPLKIRPYKPKYHLTMALENMDPNELIPMDKTYKERIAYRRKLLKEYPDVVCRTNKSDDEDPRIRKAVEELYKYIMGIYLPNRYPQMFKLAQTEFETGPSLMVRNLITGELFPIQISPTRSTRSILEVLIKTVDEDMLILLPKQNGNGDKATDRVRDEESKQGHEEKNGNSDDDSDDDVKYILEAYAACYAAGFDTRKKLGKVLADIHEPVPGYKQKIEKSMDRFFQKLEVGKYVKRANWSITSGAELFSAFGGVHAHRGEEMRPLKLEELDMDDTFLRCERQTLYRLPQTKALIFGFHTYRYTLQEIKDEGSGEDLATAIDGVSEGSIPQMADYKRIPALGEAVKEFLRS</sequence>
<evidence type="ECO:0000313" key="3">
    <source>
        <dbReference type="EMBL" id="PGH18047.1"/>
    </source>
</evidence>
<evidence type="ECO:0000313" key="4">
    <source>
        <dbReference type="Proteomes" id="UP000223968"/>
    </source>
</evidence>
<name>A0A2B7YBS7_9EURO</name>
<gene>
    <name evidence="3" type="ORF">AJ79_00673</name>
</gene>
<dbReference type="STRING" id="1447875.A0A2B7YBS7"/>
<accession>A0A2B7YBS7</accession>
<proteinExistence type="predicted"/>
<keyword evidence="2" id="KW-0472">Membrane</keyword>
<feature type="compositionally biased region" description="Basic and acidic residues" evidence="1">
    <location>
        <begin position="236"/>
        <end position="256"/>
    </location>
</feature>
<dbReference type="Proteomes" id="UP000223968">
    <property type="component" value="Unassembled WGS sequence"/>
</dbReference>
<dbReference type="EMBL" id="PDNB01000006">
    <property type="protein sequence ID" value="PGH18047.1"/>
    <property type="molecule type" value="Genomic_DNA"/>
</dbReference>
<protein>
    <submittedName>
        <fullName evidence="3">Uncharacterized protein</fullName>
    </submittedName>
</protein>
<reference evidence="3 4" key="1">
    <citation type="submission" date="2017-10" db="EMBL/GenBank/DDBJ databases">
        <title>Comparative genomics in systemic dimorphic fungi from Ajellomycetaceae.</title>
        <authorList>
            <person name="Munoz J.F."/>
            <person name="Mcewen J.G."/>
            <person name="Clay O.K."/>
            <person name="Cuomo C.A."/>
        </authorList>
    </citation>
    <scope>NUCLEOTIDE SEQUENCE [LARGE SCALE GENOMIC DNA]</scope>
    <source>
        <strain evidence="3 4">UAMH5409</strain>
    </source>
</reference>
<feature type="transmembrane region" description="Helical" evidence="2">
    <location>
        <begin position="25"/>
        <end position="46"/>
    </location>
</feature>
<dbReference type="InterPro" id="IPR021848">
    <property type="entry name" value="HODM_asu-like"/>
</dbReference>
<keyword evidence="2" id="KW-1133">Transmembrane helix</keyword>
<feature type="region of interest" description="Disordered" evidence="1">
    <location>
        <begin position="230"/>
        <end position="262"/>
    </location>
</feature>
<evidence type="ECO:0000256" key="1">
    <source>
        <dbReference type="SAM" id="MobiDB-lite"/>
    </source>
</evidence>